<proteinExistence type="predicted"/>
<dbReference type="Proteomes" id="UP000824260">
    <property type="component" value="Unassembled WGS sequence"/>
</dbReference>
<gene>
    <name evidence="1" type="ORF">IAA52_08190</name>
</gene>
<accession>A0A9D0ZM41</accession>
<reference evidence="1" key="1">
    <citation type="submission" date="2020-10" db="EMBL/GenBank/DDBJ databases">
        <authorList>
            <person name="Gilroy R."/>
        </authorList>
    </citation>
    <scope>NUCLEOTIDE SEQUENCE</scope>
    <source>
        <strain evidence="1">ChiSjej6B24-2974</strain>
    </source>
</reference>
<protein>
    <submittedName>
        <fullName evidence="1">L-2-amino-thiazoline-4-carboxylic acid hydrolase</fullName>
    </submittedName>
</protein>
<name>A0A9D0ZM41_9FIRM</name>
<sequence>MKICETTLGFLEADCKQFFGEEAGKEIAGQTEAIYQDLLRGADDRGSEAIREHLRRKLLPPLAYYKALRARGLGEGEALEYVRRETRKAAQIKRAQMQKLARMPFAYGMYRLGVKKYMQKNFPAAGWQTEWVRCDGREIHFNLRSCLYWEMARAHGCPELCPVYCENDDISFSGLLPKIRFERAGTLAGGADCCDFHFIRA</sequence>
<dbReference type="AlphaFoldDB" id="A0A9D0ZM41"/>
<keyword evidence="1" id="KW-0378">Hydrolase</keyword>
<dbReference type="Pfam" id="PF14196">
    <property type="entry name" value="ATC_hydrolase"/>
    <property type="match status" value="1"/>
</dbReference>
<dbReference type="EMBL" id="DVFZ01000083">
    <property type="protein sequence ID" value="HIQ83067.1"/>
    <property type="molecule type" value="Genomic_DNA"/>
</dbReference>
<dbReference type="GO" id="GO:0016787">
    <property type="term" value="F:hydrolase activity"/>
    <property type="evidence" value="ECO:0007669"/>
    <property type="project" value="UniProtKB-KW"/>
</dbReference>
<comment type="caution">
    <text evidence="1">The sequence shown here is derived from an EMBL/GenBank/DDBJ whole genome shotgun (WGS) entry which is preliminary data.</text>
</comment>
<evidence type="ECO:0000313" key="1">
    <source>
        <dbReference type="EMBL" id="HIQ83067.1"/>
    </source>
</evidence>
<organism evidence="1 2">
    <name type="scientific">Candidatus Pullichristensenella stercorigallinarum</name>
    <dbReference type="NCBI Taxonomy" id="2840909"/>
    <lineage>
        <taxon>Bacteria</taxon>
        <taxon>Bacillati</taxon>
        <taxon>Bacillota</taxon>
        <taxon>Clostridia</taxon>
        <taxon>Candidatus Pullichristensenella</taxon>
    </lineage>
</organism>
<evidence type="ECO:0000313" key="2">
    <source>
        <dbReference type="Proteomes" id="UP000824260"/>
    </source>
</evidence>
<reference evidence="1" key="2">
    <citation type="journal article" date="2021" name="PeerJ">
        <title>Extensive microbial diversity within the chicken gut microbiome revealed by metagenomics and culture.</title>
        <authorList>
            <person name="Gilroy R."/>
            <person name="Ravi A."/>
            <person name="Getino M."/>
            <person name="Pursley I."/>
            <person name="Horton D.L."/>
            <person name="Alikhan N.F."/>
            <person name="Baker D."/>
            <person name="Gharbi K."/>
            <person name="Hall N."/>
            <person name="Watson M."/>
            <person name="Adriaenssens E.M."/>
            <person name="Foster-Nyarko E."/>
            <person name="Jarju S."/>
            <person name="Secka A."/>
            <person name="Antonio M."/>
            <person name="Oren A."/>
            <person name="Chaudhuri R.R."/>
            <person name="La Ragione R."/>
            <person name="Hildebrand F."/>
            <person name="Pallen M.J."/>
        </authorList>
    </citation>
    <scope>NUCLEOTIDE SEQUENCE</scope>
    <source>
        <strain evidence="1">ChiSjej6B24-2974</strain>
    </source>
</reference>
<dbReference type="InterPro" id="IPR026002">
    <property type="entry name" value="ATC_hydrolase-like"/>
</dbReference>